<dbReference type="Gene3D" id="3.40.50.300">
    <property type="entry name" value="P-loop containing nucleotide triphosphate hydrolases"/>
    <property type="match status" value="1"/>
</dbReference>
<dbReference type="InterPro" id="IPR027417">
    <property type="entry name" value="P-loop_NTPase"/>
</dbReference>
<feature type="domain" description="NACHT C-terminal Alpha/Beta 2" evidence="2">
    <location>
        <begin position="1356"/>
        <end position="1434"/>
    </location>
</feature>
<reference evidence="3 4" key="1">
    <citation type="submission" date="2023-11" db="EMBL/GenBank/DDBJ databases">
        <authorList>
            <person name="Panchal A.K."/>
            <person name="Meaney J.S."/>
            <person name="Karas B.J."/>
            <person name="diCenzo G.C."/>
        </authorList>
    </citation>
    <scope>NUCLEOTIDE SEQUENCE [LARGE SCALE GENOMIC DNA]</scope>
    <source>
        <strain evidence="3 4">NZP2235</strain>
    </source>
</reference>
<evidence type="ECO:0000259" key="2">
    <source>
        <dbReference type="Pfam" id="PF22726"/>
    </source>
</evidence>
<keyword evidence="4" id="KW-1185">Reference proteome</keyword>
<dbReference type="RefSeq" id="WP_322415458.1">
    <property type="nucleotide sequence ID" value="NZ_CP139858.1"/>
</dbReference>
<dbReference type="Pfam" id="PF22726">
    <property type="entry name" value="NCAB2"/>
    <property type="match status" value="1"/>
</dbReference>
<evidence type="ECO:0000313" key="3">
    <source>
        <dbReference type="EMBL" id="WQC00670.1"/>
    </source>
</evidence>
<name>A0ABZ0VT49_9HYPH</name>
<protein>
    <recommendedName>
        <fullName evidence="2">NACHT C-terminal Alpha/Beta 2 domain-containing protein</fullName>
    </recommendedName>
</protein>
<organism evidence="3 4">
    <name type="scientific">Mesorhizobium huakuii</name>
    <dbReference type="NCBI Taxonomy" id="28104"/>
    <lineage>
        <taxon>Bacteria</taxon>
        <taxon>Pseudomonadati</taxon>
        <taxon>Pseudomonadota</taxon>
        <taxon>Alphaproteobacteria</taxon>
        <taxon>Hyphomicrobiales</taxon>
        <taxon>Phyllobacteriaceae</taxon>
        <taxon>Mesorhizobium</taxon>
    </lineage>
</organism>
<dbReference type="InterPro" id="IPR054732">
    <property type="entry name" value="NCAB2"/>
</dbReference>
<dbReference type="EMBL" id="CP139858">
    <property type="protein sequence ID" value="WQC00670.1"/>
    <property type="molecule type" value="Genomic_DNA"/>
</dbReference>
<proteinExistence type="predicted"/>
<feature type="compositionally biased region" description="Polar residues" evidence="1">
    <location>
        <begin position="1446"/>
        <end position="1460"/>
    </location>
</feature>
<dbReference type="Proteomes" id="UP001322481">
    <property type="component" value="Chromosome"/>
</dbReference>
<evidence type="ECO:0000313" key="4">
    <source>
        <dbReference type="Proteomes" id="UP001322481"/>
    </source>
</evidence>
<feature type="compositionally biased region" description="Basic and acidic residues" evidence="1">
    <location>
        <begin position="1416"/>
        <end position="1426"/>
    </location>
</feature>
<evidence type="ECO:0000256" key="1">
    <source>
        <dbReference type="SAM" id="MobiDB-lite"/>
    </source>
</evidence>
<feature type="region of interest" description="Disordered" evidence="1">
    <location>
        <begin position="1416"/>
        <end position="1460"/>
    </location>
</feature>
<accession>A0ABZ0VT49</accession>
<gene>
    <name evidence="3" type="ORF">U0R22_004877</name>
</gene>
<sequence length="1460" mass="159332">MRHDFTKATIQFLRDQVGNRCSNPGCRRPTIGSAEKGQSIVNVGQAAHITAAAPGGPRYLATLSAGERASAENGIWLCQNCGKLIDSDPALHTVELLRDWKQRAQDQAFVEVSTGRLAAAADPAPDGGDTEIWTAAAADLAKFKRLETFPKRPISISLAIQGDDRGELVTAVGLAAGLSIERELLIAAPPGAGKSTVMIQIAEALVVARTFVPIIVPLNEWSVDTSVGFISEVAARNSFEGIDPGRLKALAASGRLAVLLDGWNELSDDARLAAATFIKKLRRDYPNLRLAGTTRQEAADAPFNGRRVDVQPLSEDQQLELARAIVGDGATDLMERAWRTHGLRDLVSIPFYLTALAENSPTGNLPATKDEVLNAFVARIEVAHAPALRTELEGVHTELLTGLAMAMSHAGKVGFSDAEARAAISEEFKRLRAAGQIGDKLAPGRVIDALVAHHLLVRSGRTIMFHHQQFQEWYASNRVADMIVEAAAKPELMASLAADILDRRGWTETILFAVERLGRSSSAEQNAAAAVIIWALGVDPILAAEMIFRSPDAVWNFVRHQVIKFVERWHRPGTVDRAVRFMITTGRGDFAPQVWPLLSASDSNTHLAAARAANRFRSGVLGPDAAKKLSALTGEAHQHALGELASHGDFDSMVLAADLAAKEPDPKVRADVIGFLLFRRCTSLAALALKDAPDDVWFEVARHGYDAEFDDAAIVERIVAARHKMLAAEKIPLERLAMLSRPEMAEINADEVVSLITDADFEATDHRGAAILRNIMERDTNTVARGMFARMAAGKKLPFGGQELLEQLDAVDDGPVAELVLREAVERHERNDAILVAGPKTVSKLIDRLLVQRPTASELTDPAAKPRVDAYWELHHLIQMSRGTSFGEAILRRADETDIDTIIAVADLLSGHGREQRGASADFPPEMKKAIAQTAVGWAERFVASDAWLPWQCYAIIGALQRVADESEIDVLVRMLEKDVARHRAARAKYDQSHSQADLNAARHHPHYLQMRQAMVAIGGDRAKGYLVSQLSDPDFGAEAAVGVRLIAAPPVLREGPFQPRWPEFSNLRSRRAEYAAATAQDCSKDAATIFNVVESLIGPDSTERDQLRALELASTAFMMPCGGHDDLARCLLALPLPLSKKLHFLNALTAAGFVVPSDLILSGVADWVERSKKEWWVAQHARYELNEWLRLLPVSDRPAAVLDGFNLLPDDHYRIADLGGMIESLGHTPDAQGLELLFELARRDPRIVDDHRWLRAVLSRREPEMVIGLVEFCHAEDIAAKKVETWHAARSIAPLVAANPALRERLAQRYDVGLSDPANSLVEHIFADEADGNAVLAMIRRRGGGRMDGTLRTAIEHAVTARRYLNDEGTHFEIYPINAAPLRKALFAAVCEGGEIAGLANDALTVIDEARDRYGFPEDEPRHPDIASNLPWPPDASDRGAAFTNGATQMTQGPTREMP</sequence>
<dbReference type="SUPFAM" id="SSF52540">
    <property type="entry name" value="P-loop containing nucleoside triphosphate hydrolases"/>
    <property type="match status" value="1"/>
</dbReference>